<proteinExistence type="predicted"/>
<dbReference type="GO" id="GO:0003700">
    <property type="term" value="F:DNA-binding transcription factor activity"/>
    <property type="evidence" value="ECO:0007669"/>
    <property type="project" value="InterPro"/>
</dbReference>
<gene>
    <name evidence="5" type="ORF">D3871_26060</name>
</gene>
<dbReference type="PROSITE" id="PS00041">
    <property type="entry name" value="HTH_ARAC_FAMILY_1"/>
    <property type="match status" value="1"/>
</dbReference>
<keyword evidence="3" id="KW-0804">Transcription</keyword>
<evidence type="ECO:0000313" key="6">
    <source>
        <dbReference type="Proteomes" id="UP000265955"/>
    </source>
</evidence>
<dbReference type="Pfam" id="PF12833">
    <property type="entry name" value="HTH_18"/>
    <property type="match status" value="1"/>
</dbReference>
<dbReference type="SUPFAM" id="SSF46689">
    <property type="entry name" value="Homeodomain-like"/>
    <property type="match status" value="2"/>
</dbReference>
<accession>A0A3A3FKS8</accession>
<organism evidence="5 6">
    <name type="scientific">Noviherbaspirillum saxi</name>
    <dbReference type="NCBI Taxonomy" id="2320863"/>
    <lineage>
        <taxon>Bacteria</taxon>
        <taxon>Pseudomonadati</taxon>
        <taxon>Pseudomonadota</taxon>
        <taxon>Betaproteobacteria</taxon>
        <taxon>Burkholderiales</taxon>
        <taxon>Oxalobacteraceae</taxon>
        <taxon>Noviherbaspirillum</taxon>
    </lineage>
</organism>
<keyword evidence="1" id="KW-0805">Transcription regulation</keyword>
<dbReference type="InterPro" id="IPR009057">
    <property type="entry name" value="Homeodomain-like_sf"/>
</dbReference>
<feature type="domain" description="HTH araC/xylS-type" evidence="4">
    <location>
        <begin position="209"/>
        <end position="306"/>
    </location>
</feature>
<dbReference type="AlphaFoldDB" id="A0A3A3FKS8"/>
<dbReference type="PANTHER" id="PTHR46796">
    <property type="entry name" value="HTH-TYPE TRANSCRIPTIONAL ACTIVATOR RHAS-RELATED"/>
    <property type="match status" value="1"/>
</dbReference>
<dbReference type="GO" id="GO:0043565">
    <property type="term" value="F:sequence-specific DNA binding"/>
    <property type="evidence" value="ECO:0007669"/>
    <property type="project" value="InterPro"/>
</dbReference>
<sequence length="310" mass="34708">MTTPQMSTLRKEPIQVMVEGKLVKIDQAREGGERTVPQPVHPWHGFPMEFHSGRAECRETASHCFPQTLIWYQKLGHTHGRMTSGCYSYEAATGPGEFIVIQENFEFDRGFCQTTDTAGIALEIRPAVLNQLFPDEIKTINLSGFRINHDKALENLFALMEMEIQNGCPSGGLYTESLSIALVTYLTQAYANGKPLKRIGNKLAGQNLQTVKSYVRENLANELSLVELANLVHTSPYHFARLFKATMGMTPHSYVLEQRIVEAQRLLKSGRTIAEIATVTGFASPTHLADVFRRRFGVSPTNLRKQANHS</sequence>
<keyword evidence="6" id="KW-1185">Reference proteome</keyword>
<evidence type="ECO:0000256" key="2">
    <source>
        <dbReference type="ARBA" id="ARBA00023125"/>
    </source>
</evidence>
<dbReference type="InterPro" id="IPR018062">
    <property type="entry name" value="HTH_AraC-typ_CS"/>
</dbReference>
<dbReference type="PROSITE" id="PS01124">
    <property type="entry name" value="HTH_ARAC_FAMILY_2"/>
    <property type="match status" value="1"/>
</dbReference>
<dbReference type="InterPro" id="IPR018060">
    <property type="entry name" value="HTH_AraC"/>
</dbReference>
<dbReference type="Gene3D" id="1.10.10.60">
    <property type="entry name" value="Homeodomain-like"/>
    <property type="match status" value="2"/>
</dbReference>
<reference evidence="6" key="1">
    <citation type="submission" date="2018-09" db="EMBL/GenBank/DDBJ databases">
        <authorList>
            <person name="Zhu H."/>
        </authorList>
    </citation>
    <scope>NUCLEOTIDE SEQUENCE [LARGE SCALE GENOMIC DNA]</scope>
    <source>
        <strain evidence="6">K1R23-30</strain>
    </source>
</reference>
<dbReference type="Proteomes" id="UP000265955">
    <property type="component" value="Unassembled WGS sequence"/>
</dbReference>
<dbReference type="RefSeq" id="WP_119771997.1">
    <property type="nucleotide sequence ID" value="NZ_QYUO01000003.1"/>
</dbReference>
<keyword evidence="2" id="KW-0238">DNA-binding</keyword>
<comment type="caution">
    <text evidence="5">The sequence shown here is derived from an EMBL/GenBank/DDBJ whole genome shotgun (WGS) entry which is preliminary data.</text>
</comment>
<name>A0A3A3FKS8_9BURK</name>
<evidence type="ECO:0000256" key="1">
    <source>
        <dbReference type="ARBA" id="ARBA00023015"/>
    </source>
</evidence>
<dbReference type="OrthoDB" id="9794896at2"/>
<protein>
    <submittedName>
        <fullName evidence="5">AraC family transcriptional regulator</fullName>
    </submittedName>
</protein>
<evidence type="ECO:0000259" key="4">
    <source>
        <dbReference type="PROSITE" id="PS01124"/>
    </source>
</evidence>
<dbReference type="PANTHER" id="PTHR46796:SF6">
    <property type="entry name" value="ARAC SUBFAMILY"/>
    <property type="match status" value="1"/>
</dbReference>
<dbReference type="SMART" id="SM00342">
    <property type="entry name" value="HTH_ARAC"/>
    <property type="match status" value="1"/>
</dbReference>
<dbReference type="EMBL" id="QYUO01000003">
    <property type="protein sequence ID" value="RJF92112.1"/>
    <property type="molecule type" value="Genomic_DNA"/>
</dbReference>
<dbReference type="InterPro" id="IPR050204">
    <property type="entry name" value="AraC_XylS_family_regulators"/>
</dbReference>
<evidence type="ECO:0000256" key="3">
    <source>
        <dbReference type="ARBA" id="ARBA00023163"/>
    </source>
</evidence>
<evidence type="ECO:0000313" key="5">
    <source>
        <dbReference type="EMBL" id="RJF92112.1"/>
    </source>
</evidence>